<accession>A0A9E8NEB4</accession>
<sequence>MMKTILIITVLCLLSNMFVSAQQSEIRTGKQGGDTVQLQGSVDSAIQKSLTPQEYQDYLAWVALGIGGLPHTLEGYRTVKKMGMAMRDPLDVGRVSSYIGKNGDLASLKPLPKRPGTKPSIAPFAVPHRQTDQHNTGQIRKKQTELFDAAIEGSHGQLVYQNSYLEKHSPGIFLADPTKGNQTVVGLSHAEIGHIHAFDGSIHLILSPSDTKEVIEKGWGELHGLANGVDRVARTYMLIYSPRDQQELAVTSQILDAAIQYSSHPARP</sequence>
<feature type="chain" id="PRO_5039183802" evidence="1">
    <location>
        <begin position="22"/>
        <end position="268"/>
    </location>
</feature>
<gene>
    <name evidence="3" type="ORF">ON006_05545</name>
</gene>
<dbReference type="RefSeq" id="WP_244819473.1">
    <property type="nucleotide sequence ID" value="NZ_CP112998.1"/>
</dbReference>
<name>A0A9E8NEB4_9BACT</name>
<dbReference type="KEGG" id="dpf:ON006_05545"/>
<feature type="signal peptide" evidence="1">
    <location>
        <begin position="1"/>
        <end position="21"/>
    </location>
</feature>
<proteinExistence type="predicted"/>
<keyword evidence="1" id="KW-0732">Signal</keyword>
<dbReference type="PANTHER" id="PTHR38695">
    <property type="entry name" value="AMINO ACID PERMEASE_ SLC12A DOMAIN-CONTAINING PROTEIN"/>
    <property type="match status" value="1"/>
</dbReference>
<dbReference type="InterPro" id="IPR048273">
    <property type="entry name" value="Luciferase"/>
</dbReference>
<dbReference type="InterPro" id="IPR040841">
    <property type="entry name" value="Luciferase_dom"/>
</dbReference>
<feature type="domain" description="Luciferase" evidence="2">
    <location>
        <begin position="190"/>
        <end position="258"/>
    </location>
</feature>
<dbReference type="PANTHER" id="PTHR38695:SF1">
    <property type="entry name" value="AMINO ACID PERMEASE_ SLC12A DOMAIN-CONTAINING PROTEIN"/>
    <property type="match status" value="1"/>
</dbReference>
<evidence type="ECO:0000256" key="1">
    <source>
        <dbReference type="SAM" id="SignalP"/>
    </source>
</evidence>
<protein>
    <submittedName>
        <fullName evidence="3">DUF5519 family protein</fullName>
    </submittedName>
</protein>
<evidence type="ECO:0000259" key="2">
    <source>
        <dbReference type="Pfam" id="PF17648"/>
    </source>
</evidence>
<keyword evidence="4" id="KW-1185">Reference proteome</keyword>
<dbReference type="EMBL" id="CP112998">
    <property type="protein sequence ID" value="WAC13416.1"/>
    <property type="molecule type" value="Genomic_DNA"/>
</dbReference>
<reference evidence="3" key="1">
    <citation type="submission" date="2022-11" db="EMBL/GenBank/DDBJ databases">
        <title>Dyadobacter pollutisoli sp. nov., isolated from plastic dumped soil.</title>
        <authorList>
            <person name="Kim J.M."/>
            <person name="Kim K.R."/>
            <person name="Lee J.K."/>
            <person name="Hao L."/>
            <person name="Jeon C.O."/>
        </authorList>
    </citation>
    <scope>NUCLEOTIDE SEQUENCE</scope>
    <source>
        <strain evidence="3">U1</strain>
    </source>
</reference>
<organism evidence="3 4">
    <name type="scientific">Dyadobacter pollutisoli</name>
    <dbReference type="NCBI Taxonomy" id="2910158"/>
    <lineage>
        <taxon>Bacteria</taxon>
        <taxon>Pseudomonadati</taxon>
        <taxon>Bacteroidota</taxon>
        <taxon>Cytophagia</taxon>
        <taxon>Cytophagales</taxon>
        <taxon>Spirosomataceae</taxon>
        <taxon>Dyadobacter</taxon>
    </lineage>
</organism>
<evidence type="ECO:0000313" key="3">
    <source>
        <dbReference type="EMBL" id="WAC13416.1"/>
    </source>
</evidence>
<dbReference type="Pfam" id="PF17648">
    <property type="entry name" value="Luciferase"/>
    <property type="match status" value="1"/>
</dbReference>
<evidence type="ECO:0000313" key="4">
    <source>
        <dbReference type="Proteomes" id="UP001164653"/>
    </source>
</evidence>
<dbReference type="Proteomes" id="UP001164653">
    <property type="component" value="Chromosome"/>
</dbReference>
<dbReference type="AlphaFoldDB" id="A0A9E8NEB4"/>